<organism evidence="2 3">
    <name type="scientific">Cryptococcus floricola</name>
    <dbReference type="NCBI Taxonomy" id="2591691"/>
    <lineage>
        <taxon>Eukaryota</taxon>
        <taxon>Fungi</taxon>
        <taxon>Dikarya</taxon>
        <taxon>Basidiomycota</taxon>
        <taxon>Agaricomycotina</taxon>
        <taxon>Tremellomycetes</taxon>
        <taxon>Tremellales</taxon>
        <taxon>Cryptococcaceae</taxon>
        <taxon>Cryptococcus</taxon>
    </lineage>
</organism>
<sequence length="212" mass="23605">MEDGERQAAAERKGAAEGERADPGVSLPEGKAERKDLHYEKQDPNAIIFFRTDIETIFDSLMVIRPINPASGSDNGPISLFVHMRDLQTTHKAAGLCSRGELRHPSRLVGKRTRFGFCTSRPGDDSSQSFSNSQLDNASIRLEDEGGISPSGEAWALRTWIDREVQGGPVEDWFPAILNNAIKNADRYYQKKKHLVTNSRSLFIINIDPLPN</sequence>
<evidence type="ECO:0000256" key="1">
    <source>
        <dbReference type="SAM" id="MobiDB-lite"/>
    </source>
</evidence>
<name>A0A5D3AQJ2_9TREE</name>
<feature type="region of interest" description="Disordered" evidence="1">
    <location>
        <begin position="1"/>
        <end position="38"/>
    </location>
</feature>
<evidence type="ECO:0000313" key="2">
    <source>
        <dbReference type="EMBL" id="TYJ52330.1"/>
    </source>
</evidence>
<reference evidence="2 3" key="1">
    <citation type="submission" date="2017-05" db="EMBL/GenBank/DDBJ databases">
        <title>The Genome Sequence of Tsuchiyaea wingfieldii DSM 27421.</title>
        <authorList>
            <person name="Cuomo C."/>
            <person name="Passer A."/>
            <person name="Billmyre B."/>
            <person name="Heitman J."/>
        </authorList>
    </citation>
    <scope>NUCLEOTIDE SEQUENCE [LARGE SCALE GENOMIC DNA]</scope>
    <source>
        <strain evidence="2 3">DSM 27421</strain>
    </source>
</reference>
<dbReference type="Proteomes" id="UP000322245">
    <property type="component" value="Unassembled WGS sequence"/>
</dbReference>
<accession>A0A5D3AQJ2</accession>
<feature type="compositionally biased region" description="Basic and acidic residues" evidence="1">
    <location>
        <begin position="1"/>
        <end position="22"/>
    </location>
</feature>
<protein>
    <submittedName>
        <fullName evidence="2">Uncharacterized protein</fullName>
    </submittedName>
</protein>
<comment type="caution">
    <text evidence="2">The sequence shown here is derived from an EMBL/GenBank/DDBJ whole genome shotgun (WGS) entry which is preliminary data.</text>
</comment>
<dbReference type="EMBL" id="NIDF01000140">
    <property type="protein sequence ID" value="TYJ52330.1"/>
    <property type="molecule type" value="Genomic_DNA"/>
</dbReference>
<proteinExistence type="predicted"/>
<keyword evidence="3" id="KW-1185">Reference proteome</keyword>
<evidence type="ECO:0000313" key="3">
    <source>
        <dbReference type="Proteomes" id="UP000322245"/>
    </source>
</evidence>
<gene>
    <name evidence="2" type="ORF">B9479_007059</name>
</gene>
<dbReference type="AlphaFoldDB" id="A0A5D3AQJ2"/>